<protein>
    <recommendedName>
        <fullName evidence="4">Lipoprotein</fullName>
    </recommendedName>
</protein>
<organism evidence="2 3">
    <name type="scientific">Williamsia maris</name>
    <dbReference type="NCBI Taxonomy" id="72806"/>
    <lineage>
        <taxon>Bacteria</taxon>
        <taxon>Bacillati</taxon>
        <taxon>Actinomycetota</taxon>
        <taxon>Actinomycetes</taxon>
        <taxon>Mycobacteriales</taxon>
        <taxon>Nocardiaceae</taxon>
        <taxon>Williamsia</taxon>
    </lineage>
</organism>
<accession>A0ABT1HGE3</accession>
<comment type="caution">
    <text evidence="2">The sequence shown here is derived from an EMBL/GenBank/DDBJ whole genome shotgun (WGS) entry which is preliminary data.</text>
</comment>
<dbReference type="Proteomes" id="UP001206895">
    <property type="component" value="Unassembled WGS sequence"/>
</dbReference>
<proteinExistence type="predicted"/>
<feature type="region of interest" description="Disordered" evidence="1">
    <location>
        <begin position="116"/>
        <end position="135"/>
    </location>
</feature>
<dbReference type="EMBL" id="JAMTCJ010000003">
    <property type="protein sequence ID" value="MCP2176942.1"/>
    <property type="molecule type" value="Genomic_DNA"/>
</dbReference>
<evidence type="ECO:0000313" key="3">
    <source>
        <dbReference type="Proteomes" id="UP001206895"/>
    </source>
</evidence>
<sequence>MTAAASLIGVSPVAARRARVRPPRHRGPVRLAVLCTALTVVAGCGSGSAGDDAGRSSSAAPLAGCSTESTVNAMGASLLPIPPAAVTLIDAGAQPTAVATGSPDLARAQNVRLVTTSASSSTSEGQPRSDTAQTVDLPLTARTLCTDPTDVELELGAASSPDPDLSTSLAAVRESKAGLAVAGGSVPISLRIVPAAAADDAARSAVEQSLVQALQRSVTLPREPIGVGARWRAVRTIDGAATVTQTITATLRERTGDTLTVDVQVDEEPVDSVFRIPGSTQTLTIASFSMSGTGSMTIDLSRGLPSAGELTVRGGRSLVGADPARPLVQQTSTAIRWETIR</sequence>
<evidence type="ECO:0008006" key="4">
    <source>
        <dbReference type="Google" id="ProtNLM"/>
    </source>
</evidence>
<evidence type="ECO:0000256" key="1">
    <source>
        <dbReference type="SAM" id="MobiDB-lite"/>
    </source>
</evidence>
<name>A0ABT1HGE3_9NOCA</name>
<reference evidence="2 3" key="1">
    <citation type="submission" date="2022-06" db="EMBL/GenBank/DDBJ databases">
        <title>Genomic Encyclopedia of Archaeal and Bacterial Type Strains, Phase II (KMG-II): from individual species to whole genera.</title>
        <authorList>
            <person name="Goeker M."/>
        </authorList>
    </citation>
    <scope>NUCLEOTIDE SEQUENCE [LARGE SCALE GENOMIC DNA]</scope>
    <source>
        <strain evidence="2 3">DSM 44693</strain>
    </source>
</reference>
<dbReference type="RefSeq" id="WP_253661948.1">
    <property type="nucleotide sequence ID" value="NZ_BAAAJQ010000001.1"/>
</dbReference>
<feature type="compositionally biased region" description="Polar residues" evidence="1">
    <location>
        <begin position="116"/>
        <end position="134"/>
    </location>
</feature>
<gene>
    <name evidence="2" type="ORF">LX13_002770</name>
</gene>
<evidence type="ECO:0000313" key="2">
    <source>
        <dbReference type="EMBL" id="MCP2176942.1"/>
    </source>
</evidence>
<keyword evidence="3" id="KW-1185">Reference proteome</keyword>